<name>A0A8H7P0S6_9APHY</name>
<dbReference type="SUPFAM" id="SSF53335">
    <property type="entry name" value="S-adenosyl-L-methionine-dependent methyltransferases"/>
    <property type="match status" value="1"/>
</dbReference>
<evidence type="ECO:0000256" key="3">
    <source>
        <dbReference type="ARBA" id="ARBA00022691"/>
    </source>
</evidence>
<reference evidence="6" key="2">
    <citation type="journal article" name="Front. Microbiol.">
        <title>Degradative Capacity of Two Strains of Rhodonia placenta: From Phenotype to Genotype.</title>
        <authorList>
            <person name="Kolle M."/>
            <person name="Horta M.A.C."/>
            <person name="Nowrousian M."/>
            <person name="Ohm R.A."/>
            <person name="Benz J.P."/>
            <person name="Pilgard A."/>
        </authorList>
    </citation>
    <scope>NUCLEOTIDE SEQUENCE</scope>
    <source>
        <strain evidence="6">FPRL280</strain>
    </source>
</reference>
<evidence type="ECO:0000313" key="6">
    <source>
        <dbReference type="EMBL" id="KAF9812521.1"/>
    </source>
</evidence>
<evidence type="ECO:0000256" key="1">
    <source>
        <dbReference type="ARBA" id="ARBA00022603"/>
    </source>
</evidence>
<dbReference type="InterPro" id="IPR001077">
    <property type="entry name" value="COMT_C"/>
</dbReference>
<organism evidence="6 7">
    <name type="scientific">Rhodonia placenta</name>
    <dbReference type="NCBI Taxonomy" id="104341"/>
    <lineage>
        <taxon>Eukaryota</taxon>
        <taxon>Fungi</taxon>
        <taxon>Dikarya</taxon>
        <taxon>Basidiomycota</taxon>
        <taxon>Agaricomycotina</taxon>
        <taxon>Agaricomycetes</taxon>
        <taxon>Polyporales</taxon>
        <taxon>Adustoporiaceae</taxon>
        <taxon>Rhodonia</taxon>
    </lineage>
</organism>
<dbReference type="SUPFAM" id="SSF46785">
    <property type="entry name" value="Winged helix' DNA-binding domain"/>
    <property type="match status" value="1"/>
</dbReference>
<dbReference type="PANTHER" id="PTHR43712">
    <property type="entry name" value="PUTATIVE (AFU_ORTHOLOGUE AFUA_4G14580)-RELATED"/>
    <property type="match status" value="1"/>
</dbReference>
<dbReference type="Gene3D" id="1.10.10.10">
    <property type="entry name" value="Winged helix-like DNA-binding domain superfamily/Winged helix DNA-binding domain"/>
    <property type="match status" value="1"/>
</dbReference>
<keyword evidence="2" id="KW-0808">Transferase</keyword>
<dbReference type="EMBL" id="JADOXO010000130">
    <property type="protein sequence ID" value="KAF9812521.1"/>
    <property type="molecule type" value="Genomic_DNA"/>
</dbReference>
<comment type="caution">
    <text evidence="6">The sequence shown here is derived from an EMBL/GenBank/DDBJ whole genome shotgun (WGS) entry which is preliminary data.</text>
</comment>
<evidence type="ECO:0000256" key="4">
    <source>
        <dbReference type="PIRSR" id="PIRSR005739-1"/>
    </source>
</evidence>
<keyword evidence="1" id="KW-0489">Methyltransferase</keyword>
<dbReference type="GO" id="GO:0032259">
    <property type="term" value="P:methylation"/>
    <property type="evidence" value="ECO:0007669"/>
    <property type="project" value="UniProtKB-KW"/>
</dbReference>
<dbReference type="InterPro" id="IPR036390">
    <property type="entry name" value="WH_DNA-bd_sf"/>
</dbReference>
<accession>A0A8H7P0S6</accession>
<dbReference type="GO" id="GO:0008171">
    <property type="term" value="F:O-methyltransferase activity"/>
    <property type="evidence" value="ECO:0007669"/>
    <property type="project" value="InterPro"/>
</dbReference>
<dbReference type="InterPro" id="IPR029063">
    <property type="entry name" value="SAM-dependent_MTases_sf"/>
</dbReference>
<reference evidence="6" key="1">
    <citation type="submission" date="2020-11" db="EMBL/GenBank/DDBJ databases">
        <authorList>
            <person name="Koelle M."/>
            <person name="Horta M.A.C."/>
            <person name="Nowrousian M."/>
            <person name="Ohm R.A."/>
            <person name="Benz P."/>
            <person name="Pilgard A."/>
        </authorList>
    </citation>
    <scope>NUCLEOTIDE SEQUENCE</scope>
    <source>
        <strain evidence="6">FPRL280</strain>
    </source>
</reference>
<dbReference type="Pfam" id="PF00891">
    <property type="entry name" value="Methyltransf_2"/>
    <property type="match status" value="1"/>
</dbReference>
<dbReference type="PROSITE" id="PS51683">
    <property type="entry name" value="SAM_OMT_II"/>
    <property type="match status" value="1"/>
</dbReference>
<sequence>MCIDIVQEPQSRLMEMAMDQYVARALHIAAEARIADVLAAIDPKEGMPITDIAKTVHVEERKLARVLRCLCTVHVFIEVKDLHFANSVTSQVLANNDPLCCWLLTNGQAIYTASDKLPAVLFNPVKSRSYSLEETAFQEAFNTSYWEYLETDVGEPDAVAKRRQEREVFGLAMVGGGRVHAPPLYADYPWGALGTATIVDVGGGVGGMSLDLARRFPELRFVLQDRRPTIAQARELWQREMPDAVMSGRIQMMAHDFFAPQPVANADVYLMRYVLHDWPDAECVTILTQLRAAMSRTSRILTADQAIHTTAGSAYLTRAPEPLPANYGFAHVLANARDLNMMALFNGMERTPEQLGALAEKAGLRLVKVWECRGMVAITEMRRDDWDE</sequence>
<dbReference type="InterPro" id="IPR016461">
    <property type="entry name" value="COMT-like"/>
</dbReference>
<dbReference type="Gene3D" id="3.40.50.150">
    <property type="entry name" value="Vaccinia Virus protein VP39"/>
    <property type="match status" value="1"/>
</dbReference>
<dbReference type="PANTHER" id="PTHR43712:SF2">
    <property type="entry name" value="O-METHYLTRANSFERASE CICE"/>
    <property type="match status" value="1"/>
</dbReference>
<dbReference type="AlphaFoldDB" id="A0A8H7P0S6"/>
<protein>
    <recommendedName>
        <fullName evidence="5">O-methyltransferase C-terminal domain-containing protein</fullName>
    </recommendedName>
</protein>
<dbReference type="PIRSF" id="PIRSF005739">
    <property type="entry name" value="O-mtase"/>
    <property type="match status" value="1"/>
</dbReference>
<evidence type="ECO:0000259" key="5">
    <source>
        <dbReference type="Pfam" id="PF00891"/>
    </source>
</evidence>
<keyword evidence="3" id="KW-0949">S-adenosyl-L-methionine</keyword>
<feature type="active site" description="Proton acceptor" evidence="4">
    <location>
        <position position="276"/>
    </location>
</feature>
<dbReference type="Proteomes" id="UP000639403">
    <property type="component" value="Unassembled WGS sequence"/>
</dbReference>
<feature type="domain" description="O-methyltransferase C-terminal" evidence="5">
    <location>
        <begin position="194"/>
        <end position="364"/>
    </location>
</feature>
<dbReference type="InterPro" id="IPR036388">
    <property type="entry name" value="WH-like_DNA-bd_sf"/>
</dbReference>
<proteinExistence type="predicted"/>
<evidence type="ECO:0000313" key="7">
    <source>
        <dbReference type="Proteomes" id="UP000639403"/>
    </source>
</evidence>
<gene>
    <name evidence="6" type="ORF">IEO21_06160</name>
</gene>
<evidence type="ECO:0000256" key="2">
    <source>
        <dbReference type="ARBA" id="ARBA00022679"/>
    </source>
</evidence>